<protein>
    <recommendedName>
        <fullName evidence="1">Centrosome and spindle pole-associated protein 1 C-terminal domain-containing protein</fullName>
    </recommendedName>
</protein>
<name>A0A9D4IDL6_DREPO</name>
<dbReference type="PANTHER" id="PTHR14389">
    <property type="entry name" value="SI:CH1073-475A24.1"/>
    <property type="match status" value="1"/>
</dbReference>
<dbReference type="AlphaFoldDB" id="A0A9D4IDL6"/>
<evidence type="ECO:0000313" key="2">
    <source>
        <dbReference type="EMBL" id="KAH3769594.1"/>
    </source>
</evidence>
<dbReference type="Pfam" id="PF24578">
    <property type="entry name" value="CSPP1_C"/>
    <property type="match status" value="1"/>
</dbReference>
<organism evidence="2 3">
    <name type="scientific">Dreissena polymorpha</name>
    <name type="common">Zebra mussel</name>
    <name type="synonym">Mytilus polymorpha</name>
    <dbReference type="NCBI Taxonomy" id="45954"/>
    <lineage>
        <taxon>Eukaryota</taxon>
        <taxon>Metazoa</taxon>
        <taxon>Spiralia</taxon>
        <taxon>Lophotrochozoa</taxon>
        <taxon>Mollusca</taxon>
        <taxon>Bivalvia</taxon>
        <taxon>Autobranchia</taxon>
        <taxon>Heteroconchia</taxon>
        <taxon>Euheterodonta</taxon>
        <taxon>Imparidentia</taxon>
        <taxon>Neoheterodontei</taxon>
        <taxon>Myida</taxon>
        <taxon>Dreissenoidea</taxon>
        <taxon>Dreissenidae</taxon>
        <taxon>Dreissena</taxon>
    </lineage>
</organism>
<accession>A0A9D4IDL6</accession>
<gene>
    <name evidence="2" type="ORF">DPMN_170867</name>
</gene>
<dbReference type="PANTHER" id="PTHR14389:SF3">
    <property type="entry name" value="PROTEIN FAM111A-LIKE"/>
    <property type="match status" value="1"/>
</dbReference>
<dbReference type="OrthoDB" id="6161244at2759"/>
<dbReference type="Proteomes" id="UP000828390">
    <property type="component" value="Unassembled WGS sequence"/>
</dbReference>
<evidence type="ECO:0000313" key="3">
    <source>
        <dbReference type="Proteomes" id="UP000828390"/>
    </source>
</evidence>
<comment type="caution">
    <text evidence="2">The sequence shown here is derived from an EMBL/GenBank/DDBJ whole genome shotgun (WGS) entry which is preliminary data.</text>
</comment>
<reference evidence="2" key="2">
    <citation type="submission" date="2020-11" db="EMBL/GenBank/DDBJ databases">
        <authorList>
            <person name="McCartney M.A."/>
            <person name="Auch B."/>
            <person name="Kono T."/>
            <person name="Mallez S."/>
            <person name="Becker A."/>
            <person name="Gohl D.M."/>
            <person name="Silverstein K.A.T."/>
            <person name="Koren S."/>
            <person name="Bechman K.B."/>
            <person name="Herman A."/>
            <person name="Abrahante J.E."/>
            <person name="Garbe J."/>
        </authorList>
    </citation>
    <scope>NUCLEOTIDE SEQUENCE</scope>
    <source>
        <strain evidence="2">Duluth1</strain>
        <tissue evidence="2">Whole animal</tissue>
    </source>
</reference>
<keyword evidence="3" id="KW-1185">Reference proteome</keyword>
<dbReference type="InterPro" id="IPR043504">
    <property type="entry name" value="Peptidase_S1_PA_chymotrypsin"/>
</dbReference>
<dbReference type="Pfam" id="PF13365">
    <property type="entry name" value="Trypsin_2"/>
    <property type="match status" value="1"/>
</dbReference>
<dbReference type="Gene3D" id="1.10.533.10">
    <property type="entry name" value="Death Domain, Fas"/>
    <property type="match status" value="1"/>
</dbReference>
<evidence type="ECO:0000259" key="1">
    <source>
        <dbReference type="Pfam" id="PF24578"/>
    </source>
</evidence>
<dbReference type="SUPFAM" id="SSF47986">
    <property type="entry name" value="DEATH domain"/>
    <property type="match status" value="1"/>
</dbReference>
<feature type="domain" description="Centrosome and spindle pole-associated protein 1 C-terminal" evidence="1">
    <location>
        <begin position="208"/>
        <end position="249"/>
    </location>
</feature>
<reference evidence="2" key="1">
    <citation type="journal article" date="2019" name="bioRxiv">
        <title>The Genome of the Zebra Mussel, Dreissena polymorpha: A Resource for Invasive Species Research.</title>
        <authorList>
            <person name="McCartney M.A."/>
            <person name="Auch B."/>
            <person name="Kono T."/>
            <person name="Mallez S."/>
            <person name="Zhang Y."/>
            <person name="Obille A."/>
            <person name="Becker A."/>
            <person name="Abrahante J.E."/>
            <person name="Garbe J."/>
            <person name="Badalamenti J.P."/>
            <person name="Herman A."/>
            <person name="Mangelson H."/>
            <person name="Liachko I."/>
            <person name="Sullivan S."/>
            <person name="Sone E.D."/>
            <person name="Koren S."/>
            <person name="Silverstein K.A.T."/>
            <person name="Beckman K.B."/>
            <person name="Gohl D.M."/>
        </authorList>
    </citation>
    <scope>NUCLEOTIDE SEQUENCE</scope>
    <source>
        <strain evidence="2">Duluth1</strain>
        <tissue evidence="2">Whole animal</tissue>
    </source>
</reference>
<dbReference type="CDD" id="cd01670">
    <property type="entry name" value="Death"/>
    <property type="match status" value="1"/>
</dbReference>
<dbReference type="InterPro" id="IPR011029">
    <property type="entry name" value="DEATH-like_dom_sf"/>
</dbReference>
<sequence>MSGTDPRQRMEPRLIKEISKEISTEFTMLRIYLGFTEPQFARLKHAYPNMDDQIFALLNAWHDVVVGCGENPRHLLAAALHACENRYLAVSKLVTPKELDGLTCREREPQAETKKRIQQINFSVPGDSVGAGSVNNYGAHNAVNVFSGGTFINHGDLSLASDYSGVSRSSSADSFPLIQKYCQFKDPNVEMSDHEVSSKPNIRRLLEQPDSESRHALHSMFPEAPVTNTTLESQQEAMLRQQEEQRWNLQGKNVSRSSSADSFLQNQKYGQLKKPFDDTMTQRMMGIYIRCMESVGPIMTHSRTCGTGFRVGSNYIMTAWHVITSILDPTQTGQLNGQNLQEAYISFSDPPTAPNVIIFTFKCIAYFHKDLDIAILEISDANQRLPVKLSLRKEDIPHLKHLSLIGFGHPKNPGKHFEYRCPIVYQQNQASLTAFVQKHRQDIINHLDVTFVGHWQSKGIDPGAVVDRGYQDADNKLLIHCFMEQGASGSPILACVDAAAGIVEVVGVLTHCIPDYFFCLNNEGKKWILEKEFRFEAGSRMKFIFQFLCSENPDLAQAIFS</sequence>
<dbReference type="InterPro" id="IPR009003">
    <property type="entry name" value="Peptidase_S1_PA"/>
</dbReference>
<dbReference type="SUPFAM" id="SSF50494">
    <property type="entry name" value="Trypsin-like serine proteases"/>
    <property type="match status" value="1"/>
</dbReference>
<dbReference type="EMBL" id="JAIWYP010000009">
    <property type="protein sequence ID" value="KAH3769594.1"/>
    <property type="molecule type" value="Genomic_DNA"/>
</dbReference>
<dbReference type="Gene3D" id="2.40.10.10">
    <property type="entry name" value="Trypsin-like serine proteases"/>
    <property type="match status" value="1"/>
</dbReference>
<proteinExistence type="predicted"/>
<dbReference type="InterPro" id="IPR058191">
    <property type="entry name" value="CSPP1_C"/>
</dbReference>